<dbReference type="InterPro" id="IPR037721">
    <property type="entry name" value="Ferlin"/>
</dbReference>
<keyword evidence="3" id="KW-0677">Repeat</keyword>
<comment type="caution">
    <text evidence="8">The sequence shown here is derived from an EMBL/GenBank/DDBJ whole genome shotgun (WGS) entry which is preliminary data.</text>
</comment>
<keyword evidence="4" id="KW-1133">Transmembrane helix</keyword>
<evidence type="ECO:0000256" key="2">
    <source>
        <dbReference type="ARBA" id="ARBA00022692"/>
    </source>
</evidence>
<dbReference type="OrthoDB" id="10059618at2759"/>
<dbReference type="Pfam" id="PF00168">
    <property type="entry name" value="C2"/>
    <property type="match status" value="2"/>
</dbReference>
<feature type="domain" description="C2" evidence="7">
    <location>
        <begin position="1"/>
        <end position="100"/>
    </location>
</feature>
<evidence type="ECO:0000313" key="9">
    <source>
        <dbReference type="Proteomes" id="UP000198323"/>
    </source>
</evidence>
<dbReference type="SMART" id="SM00239">
    <property type="entry name" value="C2"/>
    <property type="match status" value="2"/>
</dbReference>
<evidence type="ECO:0000256" key="5">
    <source>
        <dbReference type="ARBA" id="ARBA00023136"/>
    </source>
</evidence>
<dbReference type="STRING" id="9009.A0A226MDU0"/>
<dbReference type="InterPro" id="IPR037726">
    <property type="entry name" value="C2A_Ferlin"/>
</dbReference>
<evidence type="ECO:0000256" key="3">
    <source>
        <dbReference type="ARBA" id="ARBA00022737"/>
    </source>
</evidence>
<gene>
    <name evidence="8" type="ORF">ASZ78_008222</name>
</gene>
<comment type="subcellular location">
    <subcellularLocation>
        <location evidence="1">Membrane</location>
        <topology evidence="1">Single-pass membrane protein</topology>
    </subcellularLocation>
</comment>
<dbReference type="EMBL" id="MCFN01001358">
    <property type="protein sequence ID" value="OXB53199.1"/>
    <property type="molecule type" value="Genomic_DNA"/>
</dbReference>
<protein>
    <recommendedName>
        <fullName evidence="7">C2 domain-containing protein</fullName>
    </recommendedName>
</protein>
<dbReference type="GO" id="GO:0007009">
    <property type="term" value="P:plasma membrane organization"/>
    <property type="evidence" value="ECO:0007669"/>
    <property type="project" value="TreeGrafter"/>
</dbReference>
<evidence type="ECO:0000259" key="7">
    <source>
        <dbReference type="PROSITE" id="PS50004"/>
    </source>
</evidence>
<keyword evidence="2" id="KW-0812">Transmembrane</keyword>
<reference evidence="8 9" key="1">
    <citation type="submission" date="2016-07" db="EMBL/GenBank/DDBJ databases">
        <title>Disparate Historic Effective Population Sizes Predicted by Modern Levels of Genome Diversity for the Scaled Quail (Callipepla squamata) and the Northern Bobwhite (Colinus virginianus): Inferences from First and Second Generation Draft Genome Assemblies for Sympatric New World Quail.</title>
        <authorList>
            <person name="Oldeschulte D.L."/>
            <person name="Halley Y.A."/>
            <person name="Bhattarai E.K."/>
            <person name="Brashear W.A."/>
            <person name="Hill J."/>
            <person name="Metz R.P."/>
            <person name="Johnson C.D."/>
            <person name="Rollins D."/>
            <person name="Peterson M.J."/>
            <person name="Bickhart D.M."/>
            <person name="Decker J.E."/>
            <person name="Seabury C.M."/>
        </authorList>
    </citation>
    <scope>NUCLEOTIDE SEQUENCE [LARGE SCALE GENOMIC DNA]</scope>
    <source>
        <strain evidence="8 9">Texas</strain>
        <tissue evidence="8">Leg muscle</tissue>
    </source>
</reference>
<dbReference type="InterPro" id="IPR035892">
    <property type="entry name" value="C2_domain_sf"/>
</dbReference>
<dbReference type="AlphaFoldDB" id="A0A226MDU0"/>
<dbReference type="PANTHER" id="PTHR12546">
    <property type="entry name" value="FER-1-LIKE"/>
    <property type="match status" value="1"/>
</dbReference>
<evidence type="ECO:0000256" key="1">
    <source>
        <dbReference type="ARBA" id="ARBA00004167"/>
    </source>
</evidence>
<dbReference type="InterPro" id="IPR000008">
    <property type="entry name" value="C2_dom"/>
</dbReference>
<dbReference type="GO" id="GO:0061025">
    <property type="term" value="P:membrane fusion"/>
    <property type="evidence" value="ECO:0007669"/>
    <property type="project" value="TreeGrafter"/>
</dbReference>
<dbReference type="Proteomes" id="UP000198323">
    <property type="component" value="Unassembled WGS sequence"/>
</dbReference>
<feature type="chain" id="PRO_5012872600" description="C2 domain-containing protein" evidence="6">
    <location>
        <begin position="17"/>
        <end position="288"/>
    </location>
</feature>
<evidence type="ECO:0000256" key="6">
    <source>
        <dbReference type="SAM" id="SignalP"/>
    </source>
</evidence>
<keyword evidence="5" id="KW-0472">Membrane</keyword>
<organism evidence="8 9">
    <name type="scientific">Callipepla squamata</name>
    <name type="common">Scaled quail</name>
    <dbReference type="NCBI Taxonomy" id="9009"/>
    <lineage>
        <taxon>Eukaryota</taxon>
        <taxon>Metazoa</taxon>
        <taxon>Chordata</taxon>
        <taxon>Craniata</taxon>
        <taxon>Vertebrata</taxon>
        <taxon>Euteleostomi</taxon>
        <taxon>Archelosauria</taxon>
        <taxon>Archosauria</taxon>
        <taxon>Dinosauria</taxon>
        <taxon>Saurischia</taxon>
        <taxon>Theropoda</taxon>
        <taxon>Coelurosauria</taxon>
        <taxon>Aves</taxon>
        <taxon>Neognathae</taxon>
        <taxon>Galloanserae</taxon>
        <taxon>Galliformes</taxon>
        <taxon>Odontophoridae</taxon>
        <taxon>Callipepla</taxon>
    </lineage>
</organism>
<accession>A0A226MDU0</accession>
<dbReference type="GO" id="GO:0016020">
    <property type="term" value="C:membrane"/>
    <property type="evidence" value="ECO:0007669"/>
    <property type="project" value="UniProtKB-SubCell"/>
</dbReference>
<evidence type="ECO:0000313" key="8">
    <source>
        <dbReference type="EMBL" id="OXB53199.1"/>
    </source>
</evidence>
<sequence>MLRLLVVSAHLPVATGAGPGVHVYARFRGVPRSTRVVPAGRSPTWNETLVWPLATRPLHPTDSLALRLQLWGQPEPHRLLGATMVSLSCLAEDPGLPLDLGQLPLQDPQGNPMGATISLRCSCVPPGKGAAGNAGSQQPKQVAPCLSPPRPTPVVGTTMGVTPCRHAKPAAGKKEDFQVRVRILEGHQLQGNAIKPVVTVLIGEQRFRSRIRAGNNPYYNEVFSQHFHLTPAQLVAVPIHIQVLNSRAIRADAIIGAFKLDVGTVYNAPGRRPRGMLCALQGHRAARR</sequence>
<proteinExistence type="predicted"/>
<dbReference type="PANTHER" id="PTHR12546:SF34">
    <property type="entry name" value="FER-1-LIKE PROTEIN 5"/>
    <property type="match status" value="1"/>
</dbReference>
<dbReference type="SUPFAM" id="SSF49562">
    <property type="entry name" value="C2 domain (Calcium/lipid-binding domain, CaLB)"/>
    <property type="match status" value="2"/>
</dbReference>
<feature type="domain" description="C2" evidence="7">
    <location>
        <begin position="157"/>
        <end position="276"/>
    </location>
</feature>
<dbReference type="Gene3D" id="2.60.40.150">
    <property type="entry name" value="C2 domain"/>
    <property type="match status" value="2"/>
</dbReference>
<name>A0A226MDU0_CALSU</name>
<evidence type="ECO:0000256" key="4">
    <source>
        <dbReference type="ARBA" id="ARBA00022989"/>
    </source>
</evidence>
<dbReference type="CDD" id="cd08373">
    <property type="entry name" value="C2A_Ferlin"/>
    <property type="match status" value="1"/>
</dbReference>
<keyword evidence="9" id="KW-1185">Reference proteome</keyword>
<keyword evidence="6" id="KW-0732">Signal</keyword>
<feature type="signal peptide" evidence="6">
    <location>
        <begin position="1"/>
        <end position="16"/>
    </location>
</feature>
<dbReference type="PROSITE" id="PS50004">
    <property type="entry name" value="C2"/>
    <property type="match status" value="2"/>
</dbReference>